<dbReference type="SUPFAM" id="SSF53955">
    <property type="entry name" value="Lysozyme-like"/>
    <property type="match status" value="1"/>
</dbReference>
<feature type="domain" description="Glycosyl transferase family 51" evidence="13">
    <location>
        <begin position="49"/>
        <end position="211"/>
    </location>
</feature>
<dbReference type="Gene3D" id="3.40.710.10">
    <property type="entry name" value="DD-peptidase/beta-lactamase superfamily"/>
    <property type="match status" value="1"/>
</dbReference>
<dbReference type="InterPro" id="IPR001264">
    <property type="entry name" value="Glyco_trans_51"/>
</dbReference>
<comment type="similarity">
    <text evidence="2">In the C-terminal section; belongs to the transpeptidase family.</text>
</comment>
<dbReference type="RefSeq" id="WP_378298043.1">
    <property type="nucleotide sequence ID" value="NZ_JBHULX010000004.1"/>
</dbReference>
<evidence type="ECO:0000256" key="3">
    <source>
        <dbReference type="ARBA" id="ARBA00007739"/>
    </source>
</evidence>
<evidence type="ECO:0000259" key="14">
    <source>
        <dbReference type="Pfam" id="PF06832"/>
    </source>
</evidence>
<evidence type="ECO:0000256" key="8">
    <source>
        <dbReference type="ARBA" id="ARBA00022801"/>
    </source>
</evidence>
<evidence type="ECO:0000256" key="7">
    <source>
        <dbReference type="ARBA" id="ARBA00022679"/>
    </source>
</evidence>
<gene>
    <name evidence="15" type="primary">pbpC</name>
    <name evidence="15" type="ORF">ACFSTE_06645</name>
</gene>
<dbReference type="PANTHER" id="PTHR32282">
    <property type="entry name" value="BINDING PROTEIN TRANSPEPTIDASE, PUTATIVE-RELATED"/>
    <property type="match status" value="1"/>
</dbReference>
<comment type="pathway">
    <text evidence="1">Cell wall biogenesis; peptidoglycan biosynthesis.</text>
</comment>
<dbReference type="PANTHER" id="PTHR32282:SF15">
    <property type="entry name" value="PENICILLIN-BINDING PROTEIN 1C"/>
    <property type="match status" value="1"/>
</dbReference>
<sequence>MLTSVIGGVFLWFYFCLPATLFKEPTSTVVVGKDGGLLGAKIAEDGQWRFPETDSVPYKFEQSLLMFEDQQFYYHPGFNPVAIFQAIKRNAKEGRIVRGGSTLTQQLIRLSRKGKKRTYTEKIIELIQATRLELKESKKNILRLYASHAPFGGNVVGIDMASWRYFGLPAYQLSWAESATLAVLPNAPSLIYPGKNQIRLKNKRDLVLKRLLEKEIIDSITYTLSVAETLPQKPFPLPRHAPHLIDFLEKTHKGELLRTTIDEVLQKQVNVVVKQHYEVLKQNDVHNMAVLVMDVNTRKVRSYIGNTPTTKTHQKDVDIVQAARSTGSTLKPLLYALMMDKGELLPKQLISDVPTIISGYQPKNFDEKFSGVVSADRALARSLNVPAVRLLQQYGLQRFRDEMNVFDIEGISFSADHYGLSLILGGAEASLWDLCKTYAGFSGILTNYTESSSEYYESEFVTPILLTEQKIDFGSLKKEKEFLGAGSIWATFEAMKEVNRPQEGEAWKFYDSSREIAWKTGTSFGNRDAWAIGVTRNNVVGVWVGNADGEGRPELTGLNAAAPVLFDVFNLLPDAKWFEKPYDDLKEIEICKKSGYVAGSNCPRVLNHIPVTGIWSSPCAYHTLVHLDAEKKYRVNSSCEPISDIVHESWFVLSPLQEFYYKQKNATYRSLPPFRTDCQKEGKQMMDFIFPKPNSSVFLPKDFTGKTSEVVLQIAHNHPGLKVFWYVDDRYIGTTEQFHEKAIQPSIGEHTITVVDELGNTLKRVIEIRE</sequence>
<protein>
    <recommendedName>
        <fullName evidence="10">peptidoglycan glycosyltransferase</fullName>
        <ecNumber evidence="10">2.4.99.28</ecNumber>
    </recommendedName>
</protein>
<keyword evidence="7" id="KW-0808">Transferase</keyword>
<dbReference type="InterPro" id="IPR050396">
    <property type="entry name" value="Glycosyltr_51/Transpeptidase"/>
</dbReference>
<dbReference type="NCBIfam" id="TIGR02073">
    <property type="entry name" value="PBP_1c"/>
    <property type="match status" value="1"/>
</dbReference>
<dbReference type="Proteomes" id="UP001597459">
    <property type="component" value="Unassembled WGS sequence"/>
</dbReference>
<dbReference type="InterPro" id="IPR036950">
    <property type="entry name" value="PBP_transglycosylase"/>
</dbReference>
<dbReference type="EC" id="2.4.99.28" evidence="10"/>
<accession>A0ABW5N6T9</accession>
<keyword evidence="4" id="KW-0121">Carboxypeptidase</keyword>
<dbReference type="InterPro" id="IPR011815">
    <property type="entry name" value="PBP_1c"/>
</dbReference>
<evidence type="ECO:0000256" key="4">
    <source>
        <dbReference type="ARBA" id="ARBA00022645"/>
    </source>
</evidence>
<organism evidence="15 16">
    <name type="scientific">Aquimarina hainanensis</name>
    <dbReference type="NCBI Taxonomy" id="1578017"/>
    <lineage>
        <taxon>Bacteria</taxon>
        <taxon>Pseudomonadati</taxon>
        <taxon>Bacteroidota</taxon>
        <taxon>Flavobacteriia</taxon>
        <taxon>Flavobacteriales</taxon>
        <taxon>Flavobacteriaceae</taxon>
        <taxon>Aquimarina</taxon>
    </lineage>
</organism>
<evidence type="ECO:0000313" key="15">
    <source>
        <dbReference type="EMBL" id="MFD2590506.1"/>
    </source>
</evidence>
<feature type="domain" description="Penicillin-binding C-terminal" evidence="14">
    <location>
        <begin position="676"/>
        <end position="765"/>
    </location>
</feature>
<evidence type="ECO:0000259" key="12">
    <source>
        <dbReference type="Pfam" id="PF00905"/>
    </source>
</evidence>
<evidence type="ECO:0000256" key="10">
    <source>
        <dbReference type="ARBA" id="ARBA00044770"/>
    </source>
</evidence>
<keyword evidence="9" id="KW-0511">Multifunctional enzyme</keyword>
<evidence type="ECO:0000259" key="13">
    <source>
        <dbReference type="Pfam" id="PF00912"/>
    </source>
</evidence>
<feature type="domain" description="Penicillin-binding protein transpeptidase" evidence="12">
    <location>
        <begin position="288"/>
        <end position="564"/>
    </location>
</feature>
<comment type="similarity">
    <text evidence="3">In the N-terminal section; belongs to the glycosyltransferase 51 family.</text>
</comment>
<dbReference type="Pfam" id="PF00912">
    <property type="entry name" value="Transgly"/>
    <property type="match status" value="1"/>
</dbReference>
<keyword evidence="5" id="KW-0645">Protease</keyword>
<comment type="caution">
    <text evidence="15">The sequence shown here is derived from an EMBL/GenBank/DDBJ whole genome shotgun (WGS) entry which is preliminary data.</text>
</comment>
<keyword evidence="6" id="KW-0328">Glycosyltransferase</keyword>
<evidence type="ECO:0000256" key="6">
    <source>
        <dbReference type="ARBA" id="ARBA00022676"/>
    </source>
</evidence>
<evidence type="ECO:0000256" key="5">
    <source>
        <dbReference type="ARBA" id="ARBA00022670"/>
    </source>
</evidence>
<dbReference type="EMBL" id="JBHULX010000004">
    <property type="protein sequence ID" value="MFD2590506.1"/>
    <property type="molecule type" value="Genomic_DNA"/>
</dbReference>
<evidence type="ECO:0000256" key="1">
    <source>
        <dbReference type="ARBA" id="ARBA00004752"/>
    </source>
</evidence>
<dbReference type="InterPro" id="IPR023346">
    <property type="entry name" value="Lysozyme-like_dom_sf"/>
</dbReference>
<dbReference type="Pfam" id="PF06832">
    <property type="entry name" value="BiPBP_C"/>
    <property type="match status" value="1"/>
</dbReference>
<dbReference type="InterPro" id="IPR001460">
    <property type="entry name" value="PCN-bd_Tpept"/>
</dbReference>
<dbReference type="Pfam" id="PF00905">
    <property type="entry name" value="Transpeptidase"/>
    <property type="match status" value="1"/>
</dbReference>
<evidence type="ECO:0000313" key="16">
    <source>
        <dbReference type="Proteomes" id="UP001597459"/>
    </source>
</evidence>
<dbReference type="InterPro" id="IPR009647">
    <property type="entry name" value="PBP_C"/>
</dbReference>
<name>A0ABW5N6T9_9FLAO</name>
<dbReference type="SUPFAM" id="SSF56601">
    <property type="entry name" value="beta-lactamase/transpeptidase-like"/>
    <property type="match status" value="1"/>
</dbReference>
<comment type="catalytic activity">
    <reaction evidence="11">
        <text>[GlcNAc-(1-&gt;4)-Mur2Ac(oyl-L-Ala-gamma-D-Glu-L-Lys-D-Ala-D-Ala)](n)-di-trans,octa-cis-undecaprenyl diphosphate + beta-D-GlcNAc-(1-&gt;4)-Mur2Ac(oyl-L-Ala-gamma-D-Glu-L-Lys-D-Ala-D-Ala)-di-trans,octa-cis-undecaprenyl diphosphate = [GlcNAc-(1-&gt;4)-Mur2Ac(oyl-L-Ala-gamma-D-Glu-L-Lys-D-Ala-D-Ala)](n+1)-di-trans,octa-cis-undecaprenyl diphosphate + di-trans,octa-cis-undecaprenyl diphosphate + H(+)</text>
        <dbReference type="Rhea" id="RHEA:23708"/>
        <dbReference type="Rhea" id="RHEA-COMP:9602"/>
        <dbReference type="Rhea" id="RHEA-COMP:9603"/>
        <dbReference type="ChEBI" id="CHEBI:15378"/>
        <dbReference type="ChEBI" id="CHEBI:58405"/>
        <dbReference type="ChEBI" id="CHEBI:60033"/>
        <dbReference type="ChEBI" id="CHEBI:78435"/>
        <dbReference type="EC" id="2.4.99.28"/>
    </reaction>
</comment>
<keyword evidence="16" id="KW-1185">Reference proteome</keyword>
<dbReference type="InterPro" id="IPR012338">
    <property type="entry name" value="Beta-lactam/transpept-like"/>
</dbReference>
<dbReference type="Gene3D" id="1.10.3810.10">
    <property type="entry name" value="Biosynthetic peptidoglycan transglycosylase-like"/>
    <property type="match status" value="1"/>
</dbReference>
<keyword evidence="8" id="KW-0378">Hydrolase</keyword>
<evidence type="ECO:0000256" key="9">
    <source>
        <dbReference type="ARBA" id="ARBA00023268"/>
    </source>
</evidence>
<evidence type="ECO:0000256" key="2">
    <source>
        <dbReference type="ARBA" id="ARBA00007090"/>
    </source>
</evidence>
<reference evidence="16" key="1">
    <citation type="journal article" date="2019" name="Int. J. Syst. Evol. Microbiol.">
        <title>The Global Catalogue of Microorganisms (GCM) 10K type strain sequencing project: providing services to taxonomists for standard genome sequencing and annotation.</title>
        <authorList>
            <consortium name="The Broad Institute Genomics Platform"/>
            <consortium name="The Broad Institute Genome Sequencing Center for Infectious Disease"/>
            <person name="Wu L."/>
            <person name="Ma J."/>
        </authorList>
    </citation>
    <scope>NUCLEOTIDE SEQUENCE [LARGE SCALE GENOMIC DNA]</scope>
    <source>
        <strain evidence="16">KCTC 42423</strain>
    </source>
</reference>
<proteinExistence type="inferred from homology"/>
<evidence type="ECO:0000256" key="11">
    <source>
        <dbReference type="ARBA" id="ARBA00049902"/>
    </source>
</evidence>